<protein>
    <submittedName>
        <fullName evidence="1">6-bladed beta-propeller</fullName>
    </submittedName>
</protein>
<proteinExistence type="predicted"/>
<dbReference type="Pfam" id="PF17170">
    <property type="entry name" value="DUF5128"/>
    <property type="match status" value="1"/>
</dbReference>
<gene>
    <name evidence="1" type="ORF">D8S85_14750</name>
</gene>
<sequence length="415" mass="49750">MVVSWWKLPFDFIFKSMMNIRLLFFCFVYFFLLERGYGQVKSSDVPVIRLCPEEAQTLKMSELFTGYRVMSLKGCSYTWVKNILELDDRFIALFEISLGNNYIAEFDKSGNFKRKIGSNDDCDKYHYVHDIFFESNGTLGAYASSNPEYLNYSLEGKLNYRRAIKNTTGIWDEDFALKGRVGNDLYLWCRRYRQGKNYSESYWLKVMTTDGRLVRQFFPLKGLKNSDKGSFYRYRDTIKLYNVYDSYIYSVEGDQISPSYYVDKGQHSVLLDFELWCKDKEKANLEAGLHSIDVNENRKYVMGSYFWKERYYYFVHDKSNGKTCNYVSIDDDILFSLSFPIKYFPSVYFDNWNKFDNHYIYFYYRPQAFIRKVDRLKEHLSPSAWDEFCRKHPDIIKIYQENDRDAFVIISYKFR</sequence>
<reference evidence="1 2" key="1">
    <citation type="submission" date="2018-10" db="EMBL/GenBank/DDBJ databases">
        <title>Butyricimonas faecalis sp. nov., isolated from human faeces and emended description of the genus Butyricimonas.</title>
        <authorList>
            <person name="Le Roy T."/>
            <person name="Van der Smissen P."/>
            <person name="Paquot A."/>
            <person name="Delzenne N."/>
            <person name="Muccioli G."/>
            <person name="Collet J.-F."/>
            <person name="Cani P.D."/>
        </authorList>
    </citation>
    <scope>NUCLEOTIDE SEQUENCE [LARGE SCALE GENOMIC DNA]</scope>
    <source>
        <strain evidence="1 2">H184</strain>
    </source>
</reference>
<dbReference type="Proteomes" id="UP000270673">
    <property type="component" value="Chromosome"/>
</dbReference>
<evidence type="ECO:0000313" key="1">
    <source>
        <dbReference type="EMBL" id="AZS30679.1"/>
    </source>
</evidence>
<dbReference type="KEGG" id="buy:D8S85_14750"/>
<accession>A0A3Q9IV49</accession>
<keyword evidence="2" id="KW-1185">Reference proteome</keyword>
<organism evidence="1 2">
    <name type="scientific">Butyricimonas faecalis</name>
    <dbReference type="NCBI Taxonomy" id="2093856"/>
    <lineage>
        <taxon>Bacteria</taxon>
        <taxon>Pseudomonadati</taxon>
        <taxon>Bacteroidota</taxon>
        <taxon>Bacteroidia</taxon>
        <taxon>Bacteroidales</taxon>
        <taxon>Odoribacteraceae</taxon>
        <taxon>Butyricimonas</taxon>
    </lineage>
</organism>
<dbReference type="EMBL" id="CP032819">
    <property type="protein sequence ID" value="AZS30679.1"/>
    <property type="molecule type" value="Genomic_DNA"/>
</dbReference>
<name>A0A3Q9IV49_9BACT</name>
<dbReference type="OrthoDB" id="1007244at2"/>
<dbReference type="AlphaFoldDB" id="A0A3Q9IV49"/>
<evidence type="ECO:0000313" key="2">
    <source>
        <dbReference type="Proteomes" id="UP000270673"/>
    </source>
</evidence>